<dbReference type="KEGG" id="ssan:NX02_00205"/>
<organism evidence="1 2">
    <name type="scientific">Sphingomonas sanxanigenens DSM 19645 = NX02</name>
    <dbReference type="NCBI Taxonomy" id="1123269"/>
    <lineage>
        <taxon>Bacteria</taxon>
        <taxon>Pseudomonadati</taxon>
        <taxon>Pseudomonadota</taxon>
        <taxon>Alphaproteobacteria</taxon>
        <taxon>Sphingomonadales</taxon>
        <taxon>Sphingomonadaceae</taxon>
        <taxon>Sphingomonas</taxon>
    </lineage>
</organism>
<name>W0A816_9SPHN</name>
<dbReference type="EMBL" id="CP006644">
    <property type="protein sequence ID" value="AHE51810.1"/>
    <property type="molecule type" value="Genomic_DNA"/>
</dbReference>
<dbReference type="InterPro" id="IPR039498">
    <property type="entry name" value="NTP_transf_5"/>
</dbReference>
<accession>W0A816</accession>
<dbReference type="STRING" id="1123269.NX02_00205"/>
<dbReference type="PATRIC" id="fig|1123269.5.peg.38"/>
<evidence type="ECO:0000313" key="2">
    <source>
        <dbReference type="Proteomes" id="UP000018851"/>
    </source>
</evidence>
<reference evidence="1 2" key="1">
    <citation type="submission" date="2013-07" db="EMBL/GenBank/DDBJ databases">
        <title>Completed genome of Sphingomonas sanxanigenens NX02.</title>
        <authorList>
            <person name="Ma T."/>
            <person name="Huang H."/>
            <person name="Wu M."/>
            <person name="Li X."/>
            <person name="Li G."/>
        </authorList>
    </citation>
    <scope>NUCLEOTIDE SEQUENCE [LARGE SCALE GENOMIC DNA]</scope>
    <source>
        <strain evidence="1 2">NX02</strain>
    </source>
</reference>
<dbReference type="Pfam" id="PF14907">
    <property type="entry name" value="NTP_transf_5"/>
    <property type="match status" value="1"/>
</dbReference>
<dbReference type="HOGENOM" id="CLU_707691_0_0_5"/>
<keyword evidence="2" id="KW-1185">Reference proteome</keyword>
<dbReference type="RefSeq" id="WP_025290198.1">
    <property type="nucleotide sequence ID" value="NZ_CP006644.1"/>
</dbReference>
<dbReference type="Proteomes" id="UP000018851">
    <property type="component" value="Chromosome"/>
</dbReference>
<evidence type="ECO:0000313" key="1">
    <source>
        <dbReference type="EMBL" id="AHE51810.1"/>
    </source>
</evidence>
<dbReference type="AlphaFoldDB" id="W0A816"/>
<sequence length="390" mass="42846">MTPGGRTRPSRPTAADGHGGVLAAGRLADLVDAATGPHDAMAAWLRYRAALGDVVADEGERRLYALVAHRIDAARLPPADLALIRAQRRGARARHELLFDAAGQLADLFAGAGITPVFLKGIALQIRVFGDTVIRASSDIDIFVDRAALAPCLALIEAAGWTRKEDRPRTDDPDRIAAMRVKITYRMPGGVFVDIHWVAREPLEFDAALSAAFAGATVMRAYRGRQWLIPSDLWLLFETIEHGINWNEVVPIRWLVDALALLRLDDADIDFDRLCTLVEQARLERIFSIGLGEIARVGGKGEIVPPAVLDRLAGARRGSRGRLDLRARLTRPSPLVTIGASLSHYLLRHPAPPLLRLLGYPAYYRMRALRCMTWAEVIGRAVARIRPGTR</sequence>
<protein>
    <recommendedName>
        <fullName evidence="3">Nucleotidyltransferase family protein</fullName>
    </recommendedName>
</protein>
<gene>
    <name evidence="1" type="ORF">NX02_00205</name>
</gene>
<proteinExistence type="predicted"/>
<dbReference type="Gene3D" id="3.30.460.40">
    <property type="match status" value="1"/>
</dbReference>
<evidence type="ECO:0008006" key="3">
    <source>
        <dbReference type="Google" id="ProtNLM"/>
    </source>
</evidence>